<dbReference type="PANTHER" id="PTHR45625:SF1">
    <property type="entry name" value="RING-TYPE E3 UBIQUITIN-PROTEIN LIGASE PPIL2"/>
    <property type="match status" value="1"/>
</dbReference>
<accession>A0ABD3A3W5</accession>
<dbReference type="PROSITE" id="PS50072">
    <property type="entry name" value="CSA_PPIASE_2"/>
    <property type="match status" value="1"/>
</dbReference>
<evidence type="ECO:0000256" key="1">
    <source>
        <dbReference type="ARBA" id="ARBA00023186"/>
    </source>
</evidence>
<keyword evidence="2" id="KW-0812">Transmembrane</keyword>
<dbReference type="InterPro" id="IPR029000">
    <property type="entry name" value="Cyclophilin-like_dom_sf"/>
</dbReference>
<gene>
    <name evidence="4" type="ORF">ACH5RR_013968</name>
</gene>
<feature type="domain" description="PPIase cyclophilin-type" evidence="3">
    <location>
        <begin position="171"/>
        <end position="287"/>
    </location>
</feature>
<keyword evidence="5" id="KW-1185">Reference proteome</keyword>
<dbReference type="AlphaFoldDB" id="A0ABD3A3W5"/>
<keyword evidence="2" id="KW-0472">Membrane</keyword>
<evidence type="ECO:0000313" key="5">
    <source>
        <dbReference type="Proteomes" id="UP001630127"/>
    </source>
</evidence>
<dbReference type="Proteomes" id="UP001630127">
    <property type="component" value="Unassembled WGS sequence"/>
</dbReference>
<keyword evidence="1" id="KW-0143">Chaperone</keyword>
<evidence type="ECO:0000313" key="4">
    <source>
        <dbReference type="EMBL" id="KAL3525596.1"/>
    </source>
</evidence>
<sequence>MGKKQHRKDRLFITTTEWGVLSYIYTIRGLGLHQRWQRLRYYIRNIIPHIRKYGKSPVTGDQLKPEDLIPLVFHENAEGEYHCPVLNKVSQSSLTVAVKTTVNVFSYEALKELGTEKAKEISLHGGDAAFASVHGRSANAAKSASGDKTGARITLHMVGERTPVNAKLVKGCFTTGAASWSFTSTAYDPVSQNEYEYIKVEKNPKKKGYVRLHTTHGVLLAWPILVLTQMIHSSFFILCKSANHLNFKHPMFGGVVGGLTTLSAMEKVPVDDDDRPLEEIKTIEVEVYVNPYTESDEEEEKKRSQGLGGGVGKNSHVECTAAVDSGRPAVSVAKKRKVGFSTGELKDFSSWLVSWNRLVGAMEHHKEHEAEEKHDEKTAWLAQQSWQHIARSFFWWMVTSYLFTAHAIPAIPASVCILPLLVAKAMVVGHLTQPGP</sequence>
<evidence type="ECO:0000259" key="3">
    <source>
        <dbReference type="PROSITE" id="PS50072"/>
    </source>
</evidence>
<proteinExistence type="predicted"/>
<reference evidence="4 5" key="1">
    <citation type="submission" date="2024-11" db="EMBL/GenBank/DDBJ databases">
        <title>A near-complete genome assembly of Cinchona calisaya.</title>
        <authorList>
            <person name="Lian D.C."/>
            <person name="Zhao X.W."/>
            <person name="Wei L."/>
        </authorList>
    </citation>
    <scope>NUCLEOTIDE SEQUENCE [LARGE SCALE GENOMIC DNA]</scope>
    <source>
        <tissue evidence="4">Nenye</tissue>
    </source>
</reference>
<feature type="transmembrane region" description="Helical" evidence="2">
    <location>
        <begin position="393"/>
        <end position="422"/>
    </location>
</feature>
<dbReference type="SUPFAM" id="SSF50891">
    <property type="entry name" value="Cyclophilin-like"/>
    <property type="match status" value="1"/>
</dbReference>
<keyword evidence="2" id="KW-1133">Transmembrane helix</keyword>
<dbReference type="InterPro" id="IPR044666">
    <property type="entry name" value="Cyclophilin_A-like"/>
</dbReference>
<name>A0ABD3A3W5_9GENT</name>
<dbReference type="PANTHER" id="PTHR45625">
    <property type="entry name" value="PEPTIDYL-PROLYL CIS-TRANS ISOMERASE-RELATED"/>
    <property type="match status" value="1"/>
</dbReference>
<organism evidence="4 5">
    <name type="scientific">Cinchona calisaya</name>
    <dbReference type="NCBI Taxonomy" id="153742"/>
    <lineage>
        <taxon>Eukaryota</taxon>
        <taxon>Viridiplantae</taxon>
        <taxon>Streptophyta</taxon>
        <taxon>Embryophyta</taxon>
        <taxon>Tracheophyta</taxon>
        <taxon>Spermatophyta</taxon>
        <taxon>Magnoliopsida</taxon>
        <taxon>eudicotyledons</taxon>
        <taxon>Gunneridae</taxon>
        <taxon>Pentapetalae</taxon>
        <taxon>asterids</taxon>
        <taxon>lamiids</taxon>
        <taxon>Gentianales</taxon>
        <taxon>Rubiaceae</taxon>
        <taxon>Cinchonoideae</taxon>
        <taxon>Cinchoneae</taxon>
        <taxon>Cinchona</taxon>
    </lineage>
</organism>
<dbReference type="InterPro" id="IPR013083">
    <property type="entry name" value="Znf_RING/FYVE/PHD"/>
</dbReference>
<comment type="caution">
    <text evidence="4">The sequence shown here is derived from an EMBL/GenBank/DDBJ whole genome shotgun (WGS) entry which is preliminary data.</text>
</comment>
<protein>
    <recommendedName>
        <fullName evidence="3">PPIase cyclophilin-type domain-containing protein</fullName>
    </recommendedName>
</protein>
<dbReference type="InterPro" id="IPR002130">
    <property type="entry name" value="Cyclophilin-type_PPIase_dom"/>
</dbReference>
<evidence type="ECO:0000256" key="2">
    <source>
        <dbReference type="SAM" id="Phobius"/>
    </source>
</evidence>
<dbReference type="Gene3D" id="2.40.100.10">
    <property type="entry name" value="Cyclophilin-like"/>
    <property type="match status" value="1"/>
</dbReference>
<dbReference type="Pfam" id="PF00160">
    <property type="entry name" value="Pro_isomerase"/>
    <property type="match status" value="1"/>
</dbReference>
<dbReference type="EMBL" id="JBJUIK010000006">
    <property type="protein sequence ID" value="KAL3525596.1"/>
    <property type="molecule type" value="Genomic_DNA"/>
</dbReference>
<dbReference type="Gene3D" id="3.30.40.10">
    <property type="entry name" value="Zinc/RING finger domain, C3HC4 (zinc finger)"/>
    <property type="match status" value="1"/>
</dbReference>